<dbReference type="SMART" id="SM00382">
    <property type="entry name" value="AAA"/>
    <property type="match status" value="1"/>
</dbReference>
<feature type="transmembrane region" description="Helical" evidence="10">
    <location>
        <begin position="689"/>
        <end position="706"/>
    </location>
</feature>
<dbReference type="Proteomes" id="UP000637513">
    <property type="component" value="Unassembled WGS sequence"/>
</dbReference>
<sequence>MIKVNQLEKYFNKGKNNELHALKGVSVTFEDKGLVCILGESGSGKTTLLNAIGGLDTFQGGSMEIEGITLNKYDPKAVEKIRNDKYGYIFQNYYLLQDYTVAYNVKLALNTFDISEEEKDERVEYVLQKLDIAKYKKKLVSQLSGGQQQRVSIARALVKSPKIILADEPTGNLDEENTLRTMSILRSIAKDCLVILVSHEKRIARFFADRIIEIADGCIVKDYENKNQTAYQRMDDGNIYLQDMECTDVVENDKYEIHVYEEEQTQDKIRLNLAWKNGKLYIQNLENYDVLFEGAEAGCEMIDDTKPDIDMEDVEEFEFSLPRLKDHKKAKLSKKEIWKLALENIRLMGKKQAFIVGILVVAAVMLTITIANFTNGVYYNEREVVSEDSHYVTVGISPQASVDDNEYDKAFKAFCKKNAFTGANSDIYRSNGGALSLQCDSFWQLASSGVVFKKFSYVSLNEVSKKDLIYGRMPQKRNEIVVDRWIFDAFFDKDNSYQAIYRDVKSFLNEHLTSDITGDTFQIVGISDKGEPSIYMDQYTAMGISINGDKIATLEQLQKEYPGQYDNQTLGDHEIMVSKEEMKGYKRRKVNKVTMENGNEYTIVGAFPNTFHVKYILNDKDCQELRNQFILTSKGYNVYTQDTKKTIAALKKAAQEYSDIFTLSAYSPSQKQIAHYQKKQKERASGSRLIMVAAILVSLFIIYFTIKSNVTSRTEELTVYRLIGIAQGSIIKAYLLEMLLITSYTVLPTVLIVSGVIQFFGSIPSLELGLIFPWWTSVALIAALYVLNLLISYIPVKGILAKPPAVLAVKE</sequence>
<evidence type="ECO:0000313" key="12">
    <source>
        <dbReference type="EMBL" id="MBC8557613.1"/>
    </source>
</evidence>
<evidence type="ECO:0000256" key="7">
    <source>
        <dbReference type="ARBA" id="ARBA00022989"/>
    </source>
</evidence>
<dbReference type="RefSeq" id="WP_249304907.1">
    <property type="nucleotide sequence ID" value="NZ_JACRSW010000030.1"/>
</dbReference>
<evidence type="ECO:0000259" key="11">
    <source>
        <dbReference type="PROSITE" id="PS50893"/>
    </source>
</evidence>
<evidence type="ECO:0000256" key="6">
    <source>
        <dbReference type="ARBA" id="ARBA00022840"/>
    </source>
</evidence>
<feature type="transmembrane region" description="Helical" evidence="10">
    <location>
        <begin position="353"/>
        <end position="373"/>
    </location>
</feature>
<evidence type="ECO:0000256" key="3">
    <source>
        <dbReference type="ARBA" id="ARBA00022475"/>
    </source>
</evidence>
<dbReference type="InterPro" id="IPR027417">
    <property type="entry name" value="P-loop_NTPase"/>
</dbReference>
<reference evidence="12 13" key="1">
    <citation type="submission" date="2020-08" db="EMBL/GenBank/DDBJ databases">
        <title>Genome public.</title>
        <authorList>
            <person name="Liu C."/>
            <person name="Sun Q."/>
        </authorList>
    </citation>
    <scope>NUCLEOTIDE SEQUENCE [LARGE SCALE GENOMIC DNA]</scope>
    <source>
        <strain evidence="12 13">BX3</strain>
    </source>
</reference>
<evidence type="ECO:0000256" key="2">
    <source>
        <dbReference type="ARBA" id="ARBA00022448"/>
    </source>
</evidence>
<dbReference type="InterPro" id="IPR015854">
    <property type="entry name" value="ABC_transpr_LolD-like"/>
</dbReference>
<keyword evidence="3" id="KW-1003">Cell membrane</keyword>
<comment type="subcellular location">
    <subcellularLocation>
        <location evidence="1">Cell inner membrane</location>
        <topology evidence="1">Multi-pass membrane protein</topology>
    </subcellularLocation>
</comment>
<dbReference type="GO" id="GO:0005524">
    <property type="term" value="F:ATP binding"/>
    <property type="evidence" value="ECO:0007669"/>
    <property type="project" value="UniProtKB-KW"/>
</dbReference>
<keyword evidence="2" id="KW-0813">Transport</keyword>
<feature type="transmembrane region" description="Helical" evidence="10">
    <location>
        <begin position="718"/>
        <end position="735"/>
    </location>
</feature>
<dbReference type="Pfam" id="PF02687">
    <property type="entry name" value="FtsX"/>
    <property type="match status" value="1"/>
</dbReference>
<feature type="transmembrane region" description="Helical" evidence="10">
    <location>
        <begin position="742"/>
        <end position="760"/>
    </location>
</feature>
<feature type="domain" description="ABC transporter" evidence="11">
    <location>
        <begin position="2"/>
        <end position="241"/>
    </location>
</feature>
<dbReference type="PROSITE" id="PS50893">
    <property type="entry name" value="ABC_TRANSPORTER_2"/>
    <property type="match status" value="1"/>
</dbReference>
<evidence type="ECO:0000256" key="5">
    <source>
        <dbReference type="ARBA" id="ARBA00022741"/>
    </source>
</evidence>
<dbReference type="PANTHER" id="PTHR24220">
    <property type="entry name" value="IMPORT ATP-BINDING PROTEIN"/>
    <property type="match status" value="1"/>
</dbReference>
<accession>A0ABR7MUX2</accession>
<dbReference type="SUPFAM" id="SSF52540">
    <property type="entry name" value="P-loop containing nucleoside triphosphate hydrolases"/>
    <property type="match status" value="1"/>
</dbReference>
<feature type="transmembrane region" description="Helical" evidence="10">
    <location>
        <begin position="772"/>
        <end position="794"/>
    </location>
</feature>
<dbReference type="EMBL" id="JACRSW010000030">
    <property type="protein sequence ID" value="MBC8557613.1"/>
    <property type="molecule type" value="Genomic_DNA"/>
</dbReference>
<name>A0ABR7MUX2_9FIRM</name>
<dbReference type="InterPro" id="IPR017871">
    <property type="entry name" value="ABC_transporter-like_CS"/>
</dbReference>
<evidence type="ECO:0000313" key="13">
    <source>
        <dbReference type="Proteomes" id="UP000637513"/>
    </source>
</evidence>
<evidence type="ECO:0000256" key="1">
    <source>
        <dbReference type="ARBA" id="ARBA00004429"/>
    </source>
</evidence>
<evidence type="ECO:0000256" key="8">
    <source>
        <dbReference type="ARBA" id="ARBA00023136"/>
    </source>
</evidence>
<keyword evidence="6 12" id="KW-0067">ATP-binding</keyword>
<dbReference type="Pfam" id="PF00005">
    <property type="entry name" value="ABC_tran"/>
    <property type="match status" value="1"/>
</dbReference>
<protein>
    <submittedName>
        <fullName evidence="12">ATP-binding cassette domain-containing protein</fullName>
    </submittedName>
</protein>
<keyword evidence="7 10" id="KW-1133">Transmembrane helix</keyword>
<keyword evidence="4 10" id="KW-0812">Transmembrane</keyword>
<evidence type="ECO:0000256" key="4">
    <source>
        <dbReference type="ARBA" id="ARBA00022692"/>
    </source>
</evidence>
<dbReference type="InterPro" id="IPR003593">
    <property type="entry name" value="AAA+_ATPase"/>
</dbReference>
<gene>
    <name evidence="12" type="ORF">H8700_07810</name>
</gene>
<proteinExistence type="inferred from homology"/>
<evidence type="ECO:0000256" key="9">
    <source>
        <dbReference type="ARBA" id="ARBA00038388"/>
    </source>
</evidence>
<dbReference type="InterPro" id="IPR003439">
    <property type="entry name" value="ABC_transporter-like_ATP-bd"/>
</dbReference>
<dbReference type="InterPro" id="IPR003838">
    <property type="entry name" value="ABC3_permease_C"/>
</dbReference>
<keyword evidence="8 10" id="KW-0472">Membrane</keyword>
<dbReference type="InterPro" id="IPR017911">
    <property type="entry name" value="MacB-like_ATP-bd"/>
</dbReference>
<organism evidence="12 13">
    <name type="scientific">Jutongia hominis</name>
    <dbReference type="NCBI Taxonomy" id="2763664"/>
    <lineage>
        <taxon>Bacteria</taxon>
        <taxon>Bacillati</taxon>
        <taxon>Bacillota</taxon>
        <taxon>Clostridia</taxon>
        <taxon>Lachnospirales</taxon>
        <taxon>Lachnospiraceae</taxon>
        <taxon>Jutongia</taxon>
    </lineage>
</organism>
<dbReference type="Gene3D" id="3.40.50.300">
    <property type="entry name" value="P-loop containing nucleotide triphosphate hydrolases"/>
    <property type="match status" value="1"/>
</dbReference>
<comment type="similarity">
    <text evidence="9">Belongs to the ABC transporter superfamily. Macrolide exporter (TC 3.A.1.122) family.</text>
</comment>
<evidence type="ECO:0000256" key="10">
    <source>
        <dbReference type="SAM" id="Phobius"/>
    </source>
</evidence>
<keyword evidence="5" id="KW-0547">Nucleotide-binding</keyword>
<dbReference type="CDD" id="cd03255">
    <property type="entry name" value="ABC_MJ0796_LolCDE_FtsE"/>
    <property type="match status" value="1"/>
</dbReference>
<comment type="caution">
    <text evidence="12">The sequence shown here is derived from an EMBL/GenBank/DDBJ whole genome shotgun (WGS) entry which is preliminary data.</text>
</comment>
<keyword evidence="13" id="KW-1185">Reference proteome</keyword>
<dbReference type="PROSITE" id="PS00211">
    <property type="entry name" value="ABC_TRANSPORTER_1"/>
    <property type="match status" value="1"/>
</dbReference>